<dbReference type="GO" id="GO:0004843">
    <property type="term" value="F:cysteine-type deubiquitinase activity"/>
    <property type="evidence" value="ECO:0007669"/>
    <property type="project" value="InterPro"/>
</dbReference>
<dbReference type="GO" id="GO:0005829">
    <property type="term" value="C:cytosol"/>
    <property type="evidence" value="ECO:0007669"/>
    <property type="project" value="TreeGrafter"/>
</dbReference>
<dbReference type="AlphaFoldDB" id="A0A445AH08"/>
<keyword evidence="5" id="KW-1185">Reference proteome</keyword>
<name>A0A445AH08_ARAHY</name>
<feature type="compositionally biased region" description="Polar residues" evidence="2">
    <location>
        <begin position="315"/>
        <end position="324"/>
    </location>
</feature>
<sequence>MVNLLESMHKCCLPSGVPSESPSAYEKSFVHKIFGGHLRSQVKCQQCSFCSNKFDPFLDLSLEIFKAESLQKALANFTAAEWLDGGERQYNCQRCKQKVWALKQLTVHKAPYVLTIHLKRFHVHNPGQKIKKKVWFDCALDLKPFVSGSYEGDVKYSLYGVLVHSGSSTHSGHYYCYVPTSNDVVYNVSEQEVLNRQAYMLFYVRDRKNIVSRKSVDIIKKENGNMDSAAANQVLKGLFNGLAENKSCESSLNAQAQIKMSNFDSSVVSFTKYSLVQQKSCPSLAGSFVQNKKPISDPFPRSSHTKDHKEGSPLLAQSTNACRH</sequence>
<dbReference type="InterPro" id="IPR001394">
    <property type="entry name" value="Peptidase_C19_UCH"/>
</dbReference>
<evidence type="ECO:0000256" key="1">
    <source>
        <dbReference type="ARBA" id="ARBA00009085"/>
    </source>
</evidence>
<organism evidence="4 5">
    <name type="scientific">Arachis hypogaea</name>
    <name type="common">Peanut</name>
    <dbReference type="NCBI Taxonomy" id="3818"/>
    <lineage>
        <taxon>Eukaryota</taxon>
        <taxon>Viridiplantae</taxon>
        <taxon>Streptophyta</taxon>
        <taxon>Embryophyta</taxon>
        <taxon>Tracheophyta</taxon>
        <taxon>Spermatophyta</taxon>
        <taxon>Magnoliopsida</taxon>
        <taxon>eudicotyledons</taxon>
        <taxon>Gunneridae</taxon>
        <taxon>Pentapetalae</taxon>
        <taxon>rosids</taxon>
        <taxon>fabids</taxon>
        <taxon>Fabales</taxon>
        <taxon>Fabaceae</taxon>
        <taxon>Papilionoideae</taxon>
        <taxon>50 kb inversion clade</taxon>
        <taxon>dalbergioids sensu lato</taxon>
        <taxon>Dalbergieae</taxon>
        <taxon>Pterocarpus clade</taxon>
        <taxon>Arachis</taxon>
    </lineage>
</organism>
<dbReference type="PANTHER" id="PTHR24006">
    <property type="entry name" value="UBIQUITIN CARBOXYL-TERMINAL HYDROLASE"/>
    <property type="match status" value="1"/>
</dbReference>
<evidence type="ECO:0000313" key="4">
    <source>
        <dbReference type="EMBL" id="RYR25726.1"/>
    </source>
</evidence>
<dbReference type="InterPro" id="IPR038765">
    <property type="entry name" value="Papain-like_cys_pep_sf"/>
</dbReference>
<dbReference type="PANTHER" id="PTHR24006:SF663">
    <property type="entry name" value="UBIQUITIN CARBOXYL-TERMINAL HYDROLASE 23"/>
    <property type="match status" value="1"/>
</dbReference>
<feature type="domain" description="USP" evidence="3">
    <location>
        <begin position="1"/>
        <end position="206"/>
    </location>
</feature>
<dbReference type="InterPro" id="IPR028889">
    <property type="entry name" value="USP"/>
</dbReference>
<dbReference type="PROSITE" id="PS00973">
    <property type="entry name" value="USP_2"/>
    <property type="match status" value="1"/>
</dbReference>
<dbReference type="EMBL" id="SDMP01000012">
    <property type="protein sequence ID" value="RYR25726.1"/>
    <property type="molecule type" value="Genomic_DNA"/>
</dbReference>
<dbReference type="GO" id="GO:0005634">
    <property type="term" value="C:nucleus"/>
    <property type="evidence" value="ECO:0007669"/>
    <property type="project" value="TreeGrafter"/>
</dbReference>
<proteinExistence type="inferred from homology"/>
<protein>
    <recommendedName>
        <fullName evidence="3">USP domain-containing protein</fullName>
    </recommendedName>
</protein>
<comment type="caution">
    <text evidence="4">The sequence shown here is derived from an EMBL/GenBank/DDBJ whole genome shotgun (WGS) entry which is preliminary data.</text>
</comment>
<dbReference type="InterPro" id="IPR018200">
    <property type="entry name" value="USP_CS"/>
</dbReference>
<dbReference type="GO" id="GO:0016579">
    <property type="term" value="P:protein deubiquitination"/>
    <property type="evidence" value="ECO:0007669"/>
    <property type="project" value="InterPro"/>
</dbReference>
<comment type="similarity">
    <text evidence="1">Belongs to the peptidase C19 family.</text>
</comment>
<reference evidence="4 5" key="1">
    <citation type="submission" date="2019-01" db="EMBL/GenBank/DDBJ databases">
        <title>Sequencing of cultivated peanut Arachis hypogaea provides insights into genome evolution and oil improvement.</title>
        <authorList>
            <person name="Chen X."/>
        </authorList>
    </citation>
    <scope>NUCLEOTIDE SEQUENCE [LARGE SCALE GENOMIC DNA]</scope>
    <source>
        <strain evidence="5">cv. Fuhuasheng</strain>
        <tissue evidence="4">Leaves</tissue>
    </source>
</reference>
<dbReference type="Gene3D" id="3.90.70.10">
    <property type="entry name" value="Cysteine proteinases"/>
    <property type="match status" value="1"/>
</dbReference>
<evidence type="ECO:0000259" key="3">
    <source>
        <dbReference type="PROSITE" id="PS50235"/>
    </source>
</evidence>
<dbReference type="Pfam" id="PF00443">
    <property type="entry name" value="UCH"/>
    <property type="match status" value="1"/>
</dbReference>
<evidence type="ECO:0000313" key="5">
    <source>
        <dbReference type="Proteomes" id="UP000289738"/>
    </source>
</evidence>
<dbReference type="InterPro" id="IPR050164">
    <property type="entry name" value="Peptidase_C19"/>
</dbReference>
<evidence type="ECO:0000256" key="2">
    <source>
        <dbReference type="SAM" id="MobiDB-lite"/>
    </source>
</evidence>
<dbReference type="PROSITE" id="PS50235">
    <property type="entry name" value="USP_3"/>
    <property type="match status" value="1"/>
</dbReference>
<dbReference type="Proteomes" id="UP000289738">
    <property type="component" value="Chromosome B02"/>
</dbReference>
<gene>
    <name evidence="4" type="ORF">Ahy_B02g059709</name>
</gene>
<feature type="region of interest" description="Disordered" evidence="2">
    <location>
        <begin position="287"/>
        <end position="324"/>
    </location>
</feature>
<accession>A0A445AH08</accession>
<dbReference type="SUPFAM" id="SSF54001">
    <property type="entry name" value="Cysteine proteinases"/>
    <property type="match status" value="1"/>
</dbReference>